<evidence type="ECO:0000313" key="1">
    <source>
        <dbReference type="EMBL" id="RAS25346.1"/>
    </source>
</evidence>
<reference evidence="1 2" key="1">
    <citation type="submission" date="2018-06" db="EMBL/GenBank/DDBJ databases">
        <title>Genomic Encyclopedia of Type Strains, Phase III (KMG-III): the genomes of soil and plant-associated and newly described type strains.</title>
        <authorList>
            <person name="Whitman W."/>
        </authorList>
    </citation>
    <scope>NUCLEOTIDE SEQUENCE [LARGE SCALE GENOMIC DNA]</scope>
    <source>
        <strain evidence="1 2">LMG 23644</strain>
    </source>
</reference>
<name>A0A329BRV0_9BURK</name>
<dbReference type="AlphaFoldDB" id="A0A329BRV0"/>
<gene>
    <name evidence="1" type="ORF">BX591_116144</name>
</gene>
<dbReference type="Proteomes" id="UP000248918">
    <property type="component" value="Unassembled WGS sequence"/>
</dbReference>
<dbReference type="EMBL" id="QLTK01000016">
    <property type="protein sequence ID" value="RAS25346.1"/>
    <property type="molecule type" value="Genomic_DNA"/>
</dbReference>
<evidence type="ECO:0000313" key="2">
    <source>
        <dbReference type="Proteomes" id="UP000248918"/>
    </source>
</evidence>
<proteinExistence type="predicted"/>
<comment type="caution">
    <text evidence="1">The sequence shown here is derived from an EMBL/GenBank/DDBJ whole genome shotgun (WGS) entry which is preliminary data.</text>
</comment>
<protein>
    <submittedName>
        <fullName evidence="1">Uncharacterized protein</fullName>
    </submittedName>
</protein>
<sequence length="33" mass="3511">MRRLGATSNLSGGQDGAECYAGRLVYTPNESVH</sequence>
<accession>A0A329BRV0</accession>
<organism evidence="1 2">
    <name type="scientific">Paraburkholderia bryophila</name>
    <dbReference type="NCBI Taxonomy" id="420952"/>
    <lineage>
        <taxon>Bacteria</taxon>
        <taxon>Pseudomonadati</taxon>
        <taxon>Pseudomonadota</taxon>
        <taxon>Betaproteobacteria</taxon>
        <taxon>Burkholderiales</taxon>
        <taxon>Burkholderiaceae</taxon>
        <taxon>Paraburkholderia</taxon>
    </lineage>
</organism>